<keyword evidence="2" id="KW-1185">Reference proteome</keyword>
<name>A0ABQ0UJK9_PSEAF</name>
<accession>A0ABQ0UJK9</accession>
<organism evidence="1 2">
    <name type="scientific">Pseudoalteromonas atlantica</name>
    <name type="common">Alteromonas atlantica</name>
    <dbReference type="NCBI Taxonomy" id="288"/>
    <lineage>
        <taxon>Bacteria</taxon>
        <taxon>Pseudomonadati</taxon>
        <taxon>Pseudomonadota</taxon>
        <taxon>Gammaproteobacteria</taxon>
        <taxon>Alteromonadales</taxon>
        <taxon>Pseudoalteromonadaceae</taxon>
        <taxon>Pseudoalteromonas</taxon>
    </lineage>
</organism>
<protein>
    <submittedName>
        <fullName evidence="1">Uncharacterized protein</fullName>
    </submittedName>
</protein>
<dbReference type="EMBL" id="BJUT01000114">
    <property type="protein sequence ID" value="GEK78640.1"/>
    <property type="molecule type" value="Genomic_DNA"/>
</dbReference>
<gene>
    <name evidence="1" type="ORF">PAT01_39440</name>
</gene>
<dbReference type="Proteomes" id="UP000321189">
    <property type="component" value="Unassembled WGS sequence"/>
</dbReference>
<comment type="caution">
    <text evidence="1">The sequence shown here is derived from an EMBL/GenBank/DDBJ whole genome shotgun (WGS) entry which is preliminary data.</text>
</comment>
<sequence length="161" mass="18237">MNAFLETNQCSVFCKLDNYDVVANYLDSTVSDVVSLEKLDNDSSLGERYRITHSQEYIDFYVLIRKQGGDKVSKSIIGAYNFFRRIETDAISNKEFIQQHLSESNSSISIKSSTEYSDFSYKFILKFVSELEGLIFNGTGMLDEFGALVLGDDGAYSVLYE</sequence>
<evidence type="ECO:0000313" key="1">
    <source>
        <dbReference type="EMBL" id="GEK78640.1"/>
    </source>
</evidence>
<evidence type="ECO:0000313" key="2">
    <source>
        <dbReference type="Proteomes" id="UP000321189"/>
    </source>
</evidence>
<proteinExistence type="predicted"/>
<dbReference type="RefSeq" id="WP_138576579.1">
    <property type="nucleotide sequence ID" value="NZ_BJUT01000114.1"/>
</dbReference>
<reference evidence="1 2" key="1">
    <citation type="submission" date="2019-07" db="EMBL/GenBank/DDBJ databases">
        <title>Whole genome shotgun sequence of Pseudoalteromonas atlantica NBRC 103033.</title>
        <authorList>
            <person name="Hosoyama A."/>
            <person name="Uohara A."/>
            <person name="Ohji S."/>
            <person name="Ichikawa N."/>
        </authorList>
    </citation>
    <scope>NUCLEOTIDE SEQUENCE [LARGE SCALE GENOMIC DNA]</scope>
    <source>
        <strain evidence="1 2">NBRC 103033</strain>
    </source>
</reference>